<name>A0A6P4DIU0_ARADU</name>
<dbReference type="InterPro" id="IPR041577">
    <property type="entry name" value="RT_RNaseH_2"/>
</dbReference>
<dbReference type="FunFam" id="3.30.70.270:FF:000115">
    <property type="entry name" value="Polyprotein of retroviral origin, putative"/>
    <property type="match status" value="1"/>
</dbReference>
<dbReference type="InterPro" id="IPR043128">
    <property type="entry name" value="Rev_trsase/Diguanyl_cyclase"/>
</dbReference>
<dbReference type="InterPro" id="IPR043502">
    <property type="entry name" value="DNA/RNA_pol_sf"/>
</dbReference>
<dbReference type="Gene3D" id="3.30.70.270">
    <property type="match status" value="1"/>
</dbReference>
<dbReference type="RefSeq" id="XP_015966762.1">
    <property type="nucleotide sequence ID" value="XM_016111276.1"/>
</dbReference>
<dbReference type="GO" id="GO:0003824">
    <property type="term" value="F:catalytic activity"/>
    <property type="evidence" value="ECO:0007669"/>
    <property type="project" value="UniProtKB-KW"/>
</dbReference>
<organism evidence="3 4">
    <name type="scientific">Arachis duranensis</name>
    <name type="common">Wild peanut</name>
    <dbReference type="NCBI Taxonomy" id="130453"/>
    <lineage>
        <taxon>Eukaryota</taxon>
        <taxon>Viridiplantae</taxon>
        <taxon>Streptophyta</taxon>
        <taxon>Embryophyta</taxon>
        <taxon>Tracheophyta</taxon>
        <taxon>Spermatophyta</taxon>
        <taxon>Magnoliopsida</taxon>
        <taxon>eudicotyledons</taxon>
        <taxon>Gunneridae</taxon>
        <taxon>Pentapetalae</taxon>
        <taxon>rosids</taxon>
        <taxon>fabids</taxon>
        <taxon>Fabales</taxon>
        <taxon>Fabaceae</taxon>
        <taxon>Papilionoideae</taxon>
        <taxon>50 kb inversion clade</taxon>
        <taxon>dalbergioids sensu lato</taxon>
        <taxon>Dalbergieae</taxon>
        <taxon>Pterocarpus clade</taxon>
        <taxon>Arachis</taxon>
    </lineage>
</organism>
<dbReference type="AlphaFoldDB" id="A0A6P4DIU0"/>
<dbReference type="Pfam" id="PF17919">
    <property type="entry name" value="RT_RNaseH_2"/>
    <property type="match status" value="1"/>
</dbReference>
<feature type="domain" description="Reverse transcriptase/retrotransposon-derived protein RNase H-like" evidence="2">
    <location>
        <begin position="73"/>
        <end position="119"/>
    </location>
</feature>
<dbReference type="InterPro" id="IPR050951">
    <property type="entry name" value="Retrovirus_Pol_polyprotein"/>
</dbReference>
<evidence type="ECO:0000256" key="1">
    <source>
        <dbReference type="ARBA" id="ARBA00023268"/>
    </source>
</evidence>
<proteinExistence type="predicted"/>
<evidence type="ECO:0000313" key="3">
    <source>
        <dbReference type="Proteomes" id="UP000515211"/>
    </source>
</evidence>
<accession>A0A6P4DIU0</accession>
<evidence type="ECO:0000259" key="2">
    <source>
        <dbReference type="Pfam" id="PF17919"/>
    </source>
</evidence>
<keyword evidence="1" id="KW-0511">Multifunctional enzyme</keyword>
<reference evidence="4" key="2">
    <citation type="submission" date="2025-08" db="UniProtKB">
        <authorList>
            <consortium name="RefSeq"/>
        </authorList>
    </citation>
    <scope>IDENTIFICATION</scope>
    <source>
        <tissue evidence="4">Whole plant</tissue>
    </source>
</reference>
<keyword evidence="3" id="KW-1185">Reference proteome</keyword>
<dbReference type="PANTHER" id="PTHR37984:SF5">
    <property type="entry name" value="PROTEIN NYNRIN-LIKE"/>
    <property type="match status" value="1"/>
</dbReference>
<reference evidence="3" key="1">
    <citation type="journal article" date="2016" name="Nat. Genet.">
        <title>The genome sequences of Arachis duranensis and Arachis ipaensis, the diploid ancestors of cultivated peanut.</title>
        <authorList>
            <person name="Bertioli D.J."/>
            <person name="Cannon S.B."/>
            <person name="Froenicke L."/>
            <person name="Huang G."/>
            <person name="Farmer A.D."/>
            <person name="Cannon E.K."/>
            <person name="Liu X."/>
            <person name="Gao D."/>
            <person name="Clevenger J."/>
            <person name="Dash S."/>
            <person name="Ren L."/>
            <person name="Moretzsohn M.C."/>
            <person name="Shirasawa K."/>
            <person name="Huang W."/>
            <person name="Vidigal B."/>
            <person name="Abernathy B."/>
            <person name="Chu Y."/>
            <person name="Niederhuth C.E."/>
            <person name="Umale P."/>
            <person name="Araujo A.C."/>
            <person name="Kozik A."/>
            <person name="Kim K.D."/>
            <person name="Burow M.D."/>
            <person name="Varshney R.K."/>
            <person name="Wang X."/>
            <person name="Zhang X."/>
            <person name="Barkley N."/>
            <person name="Guimaraes P.M."/>
            <person name="Isobe S."/>
            <person name="Guo B."/>
            <person name="Liao B."/>
            <person name="Stalker H.T."/>
            <person name="Schmitz R.J."/>
            <person name="Scheffler B.E."/>
            <person name="Leal-Bertioli S.C."/>
            <person name="Xun X."/>
            <person name="Jackson S.A."/>
            <person name="Michelmore R."/>
            <person name="Ozias-Akins P."/>
        </authorList>
    </citation>
    <scope>NUCLEOTIDE SEQUENCE [LARGE SCALE GENOMIC DNA]</scope>
    <source>
        <strain evidence="3">cv. V14167</strain>
    </source>
</reference>
<evidence type="ECO:0000313" key="4">
    <source>
        <dbReference type="RefSeq" id="XP_015966762.1"/>
    </source>
</evidence>
<sequence>MAAEHYLGHVVSRHGVQVDGSKVTAIREWPVPTSVKQLRALLGIASYYRKFICQFATLATPLTDLLKKDAFIWSAATNDAFINLKYALTTTPVLALPNFSEPFVLETDASGIGLGAILS</sequence>
<dbReference type="KEGG" id="adu:107490500"/>
<dbReference type="PANTHER" id="PTHR37984">
    <property type="entry name" value="PROTEIN CBG26694"/>
    <property type="match status" value="1"/>
</dbReference>
<dbReference type="Proteomes" id="UP000515211">
    <property type="component" value="Chromosome 5"/>
</dbReference>
<protein>
    <submittedName>
        <fullName evidence="4">Uncharacterized mitochondrial protein AtMg00860-like</fullName>
    </submittedName>
</protein>
<dbReference type="SUPFAM" id="SSF56672">
    <property type="entry name" value="DNA/RNA polymerases"/>
    <property type="match status" value="1"/>
</dbReference>
<dbReference type="GeneID" id="107490500"/>
<dbReference type="OrthoDB" id="1909920at2759"/>
<gene>
    <name evidence="4" type="primary">LOC107490500</name>
</gene>